<dbReference type="Gene3D" id="2.30.30.30">
    <property type="match status" value="1"/>
</dbReference>
<reference evidence="12 13" key="1">
    <citation type="submission" date="2016-05" db="EMBL/GenBank/DDBJ databases">
        <title>Microbial consortia oxidize butane by reversing methanogenesis.</title>
        <authorList>
            <person name="Laso-Perez R."/>
            <person name="Richter M."/>
            <person name="Wegener G."/>
            <person name="Musat F."/>
        </authorList>
    </citation>
    <scope>NUCLEOTIDE SEQUENCE [LARGE SCALE GENOMIC DNA]</scope>
    <source>
        <strain evidence="12">BOX1</strain>
    </source>
</reference>
<dbReference type="InterPro" id="IPR008991">
    <property type="entry name" value="Translation_prot_SH3-like_sf"/>
</dbReference>
<gene>
    <name evidence="6" type="primary">rpl2</name>
    <name evidence="10" type="ORF">ENG09_01520</name>
    <name evidence="11" type="ORF">ENI32_07885</name>
    <name evidence="12" type="ORF">SBU_001131</name>
</gene>
<dbReference type="InterPro" id="IPR014722">
    <property type="entry name" value="Rib_uL2_dom2"/>
</dbReference>
<dbReference type="Gene3D" id="4.10.950.10">
    <property type="entry name" value="Ribosomal protein L2, domain 3"/>
    <property type="match status" value="1"/>
</dbReference>
<dbReference type="STRING" id="1839936.SBU_001131"/>
<evidence type="ECO:0000256" key="5">
    <source>
        <dbReference type="ARBA" id="ARBA00023274"/>
    </source>
</evidence>
<keyword evidence="4 6" id="KW-0689">Ribosomal protein</keyword>
<evidence type="ECO:0000256" key="1">
    <source>
        <dbReference type="ARBA" id="ARBA00005636"/>
    </source>
</evidence>
<dbReference type="AlphaFoldDB" id="A0A1F2P3U5"/>
<evidence type="ECO:0000256" key="7">
    <source>
        <dbReference type="SAM" id="MobiDB-lite"/>
    </source>
</evidence>
<dbReference type="InterPro" id="IPR002171">
    <property type="entry name" value="Ribosomal_uL2"/>
</dbReference>
<dbReference type="InterPro" id="IPR022669">
    <property type="entry name" value="Ribosomal_uL2_C"/>
</dbReference>
<proteinExistence type="inferred from homology"/>
<accession>A0A1F2P3U5</accession>
<dbReference type="HAMAP" id="MF_01320_A">
    <property type="entry name" value="Ribosomal_uL2_A"/>
    <property type="match status" value="1"/>
</dbReference>
<feature type="domain" description="Large ribosomal subunit protein uL2 C-terminal" evidence="8">
    <location>
        <begin position="89"/>
        <end position="224"/>
    </location>
</feature>
<dbReference type="InterPro" id="IPR014726">
    <property type="entry name" value="Ribosomal_uL2_dom3"/>
</dbReference>
<comment type="function">
    <text evidence="6">One of the primary rRNA binding proteins. Required for association of the 30S and 50S subunits to form the 70S ribosome, for tRNA binding and peptide bond formation. It has been suggested to have peptidyltransferase activity; this is somewhat controversial. Makes several contacts with the 16S rRNA in the 70S ribosome.</text>
</comment>
<dbReference type="PANTHER" id="PTHR13691">
    <property type="entry name" value="RIBOSOMAL PROTEIN L2"/>
    <property type="match status" value="1"/>
</dbReference>
<name>A0A1F2P3U5_9EURY</name>
<dbReference type="InterPro" id="IPR023672">
    <property type="entry name" value="Ribosomal_uL2_arc_euk"/>
</dbReference>
<dbReference type="Gene3D" id="2.40.50.140">
    <property type="entry name" value="Nucleic acid-binding proteins"/>
    <property type="match status" value="1"/>
</dbReference>
<dbReference type="PANTHER" id="PTHR13691:SF16">
    <property type="entry name" value="LARGE RIBOSOMAL SUBUNIT PROTEIN UL2"/>
    <property type="match status" value="1"/>
</dbReference>
<keyword evidence="13" id="KW-1185">Reference proteome</keyword>
<dbReference type="Proteomes" id="UP000185779">
    <property type="component" value="Unassembled WGS sequence"/>
</dbReference>
<evidence type="ECO:0000256" key="4">
    <source>
        <dbReference type="ARBA" id="ARBA00022980"/>
    </source>
</evidence>
<dbReference type="InterPro" id="IPR022666">
    <property type="entry name" value="Ribosomal_uL2_RNA-bd_dom"/>
</dbReference>
<protein>
    <recommendedName>
        <fullName evidence="6">Large ribosomal subunit protein uL2</fullName>
    </recommendedName>
</protein>
<organism evidence="12 13">
    <name type="scientific">Candidatus Syntropharchaeum butanivorans</name>
    <dbReference type="NCBI Taxonomy" id="1839936"/>
    <lineage>
        <taxon>Archaea</taxon>
        <taxon>Methanobacteriati</taxon>
        <taxon>Methanobacteriota</taxon>
        <taxon>Stenosarchaea group</taxon>
        <taxon>Methanomicrobia</taxon>
        <taxon>Methanosarcinales</taxon>
        <taxon>ANME-2 cluster</taxon>
        <taxon>Candidatus Syntropharchaeum</taxon>
    </lineage>
</organism>
<dbReference type="SUPFAM" id="SSF50104">
    <property type="entry name" value="Translation proteins SH3-like domain"/>
    <property type="match status" value="1"/>
</dbReference>
<evidence type="ECO:0000256" key="2">
    <source>
        <dbReference type="ARBA" id="ARBA00022730"/>
    </source>
</evidence>
<keyword evidence="3 6" id="KW-0694">RNA-binding</keyword>
<dbReference type="GO" id="GO:0019843">
    <property type="term" value="F:rRNA binding"/>
    <property type="evidence" value="ECO:0007669"/>
    <property type="project" value="UniProtKB-UniRule"/>
</dbReference>
<keyword evidence="5 6" id="KW-0687">Ribonucleoprotein</keyword>
<evidence type="ECO:0000313" key="10">
    <source>
        <dbReference type="EMBL" id="HDM35922.1"/>
    </source>
</evidence>
<dbReference type="Pfam" id="PF03947">
    <property type="entry name" value="Ribosomal_L2_C"/>
    <property type="match status" value="1"/>
</dbReference>
<feature type="region of interest" description="Disordered" evidence="7">
    <location>
        <begin position="204"/>
        <end position="239"/>
    </location>
</feature>
<comment type="subunit">
    <text evidence="6">Part of the 50S ribosomal subunit. Forms a bridge to the 30S subunit in the 70S ribosome.</text>
</comment>
<dbReference type="SMART" id="SM01382">
    <property type="entry name" value="Ribosomal_L2_C"/>
    <property type="match status" value="1"/>
</dbReference>
<dbReference type="GO" id="GO:0002181">
    <property type="term" value="P:cytoplasmic translation"/>
    <property type="evidence" value="ECO:0007669"/>
    <property type="project" value="TreeGrafter"/>
</dbReference>
<comment type="caution">
    <text evidence="12">The sequence shown here is derived from an EMBL/GenBank/DDBJ whole genome shotgun (WGS) entry which is preliminary data.</text>
</comment>
<evidence type="ECO:0000313" key="13">
    <source>
        <dbReference type="Proteomes" id="UP000185779"/>
    </source>
</evidence>
<evidence type="ECO:0000313" key="11">
    <source>
        <dbReference type="EMBL" id="HEC57771.1"/>
    </source>
</evidence>
<dbReference type="Pfam" id="PF00181">
    <property type="entry name" value="Ribosomal_L2_N"/>
    <property type="match status" value="1"/>
</dbReference>
<dbReference type="PATRIC" id="fig|1839936.3.peg.1142"/>
<dbReference type="Proteomes" id="UP000885936">
    <property type="component" value="Unassembled WGS sequence"/>
</dbReference>
<comment type="similarity">
    <text evidence="1 6">Belongs to the universal ribosomal protein uL2 family.</text>
</comment>
<dbReference type="EMBL" id="DRIE01000126">
    <property type="protein sequence ID" value="HEC57771.1"/>
    <property type="molecule type" value="Genomic_DNA"/>
</dbReference>
<dbReference type="SUPFAM" id="SSF50249">
    <property type="entry name" value="Nucleic acid-binding proteins"/>
    <property type="match status" value="1"/>
</dbReference>
<evidence type="ECO:0000259" key="8">
    <source>
        <dbReference type="SMART" id="SM01382"/>
    </source>
</evidence>
<dbReference type="GO" id="GO:0003735">
    <property type="term" value="F:structural constituent of ribosome"/>
    <property type="evidence" value="ECO:0007669"/>
    <property type="project" value="InterPro"/>
</dbReference>
<dbReference type="FunFam" id="4.10.950.10:FF:000002">
    <property type="entry name" value="60S ribosomal protein L2"/>
    <property type="match status" value="1"/>
</dbReference>
<evidence type="ECO:0000256" key="3">
    <source>
        <dbReference type="ARBA" id="ARBA00022884"/>
    </source>
</evidence>
<dbReference type="SMART" id="SM01383">
    <property type="entry name" value="Ribosomal_L2"/>
    <property type="match status" value="1"/>
</dbReference>
<evidence type="ECO:0000256" key="6">
    <source>
        <dbReference type="HAMAP-Rule" id="MF_01320"/>
    </source>
</evidence>
<dbReference type="EMBL" id="LYOR01000005">
    <property type="protein sequence ID" value="OFV65949.1"/>
    <property type="molecule type" value="Genomic_DNA"/>
</dbReference>
<dbReference type="Proteomes" id="UP000885863">
    <property type="component" value="Unassembled WGS sequence"/>
</dbReference>
<dbReference type="EMBL" id="DQZR01000059">
    <property type="protein sequence ID" value="HDM35922.1"/>
    <property type="molecule type" value="Genomic_DNA"/>
</dbReference>
<dbReference type="GO" id="GO:0022625">
    <property type="term" value="C:cytosolic large ribosomal subunit"/>
    <property type="evidence" value="ECO:0007669"/>
    <property type="project" value="TreeGrafter"/>
</dbReference>
<sequence>MGKRIISQRRGRGRPTYTAPSHKYRDRLRHVKVGDKGTLRGIVIDIQHDPARSAPVGLVRLETGEKRYFIIPEGVCVGDEVAWGPEASIRPGNTLPLKNIPEGLMVCNIESRPGDGGKFVRSSGTSATIVAHEMDKGRTMVKLPSGSLKWLSAWCMATIGVVAGGGRPDKPFVKAGKKYHKMKSRATKYPRTSAVAMNPVDHPFGGGAQQHTGKSKTVARGTPPGRKVGSIAARRTGKR</sequence>
<dbReference type="PIRSF" id="PIRSF002158">
    <property type="entry name" value="Ribosomal_L2"/>
    <property type="match status" value="1"/>
</dbReference>
<feature type="domain" description="Large ribosomal subunit protein uL2 RNA-binding" evidence="9">
    <location>
        <begin position="11"/>
        <end position="83"/>
    </location>
</feature>
<dbReference type="NCBIfam" id="NF007180">
    <property type="entry name" value="PRK09612.1"/>
    <property type="match status" value="1"/>
</dbReference>
<evidence type="ECO:0000313" key="12">
    <source>
        <dbReference type="EMBL" id="OFV65949.1"/>
    </source>
</evidence>
<dbReference type="InterPro" id="IPR012340">
    <property type="entry name" value="NA-bd_OB-fold"/>
</dbReference>
<keyword evidence="2 6" id="KW-0699">rRNA-binding</keyword>
<evidence type="ECO:0000259" key="9">
    <source>
        <dbReference type="SMART" id="SM01383"/>
    </source>
</evidence>
<reference evidence="10" key="2">
    <citation type="journal article" date="2020" name="mSystems">
        <title>Genome- and Community-Level Interaction Insights into Carbon Utilization and Element Cycling Functions of Hydrothermarchaeota in Hydrothermal Sediment.</title>
        <authorList>
            <person name="Zhou Z."/>
            <person name="Liu Y."/>
            <person name="Xu W."/>
            <person name="Pan J."/>
            <person name="Luo Z.H."/>
            <person name="Li M."/>
        </authorList>
    </citation>
    <scope>NUCLEOTIDE SEQUENCE [LARGE SCALE GENOMIC DNA]</scope>
    <source>
        <strain evidence="10">HyVt-185</strain>
        <strain evidence="11">HyVt-386</strain>
    </source>
</reference>
<dbReference type="FunFam" id="2.30.30.30:FF:000006">
    <property type="entry name" value="60S ribosomal protein L8"/>
    <property type="match status" value="1"/>
</dbReference>